<evidence type="ECO:0000313" key="3">
    <source>
        <dbReference type="Proteomes" id="UP000008021"/>
    </source>
</evidence>
<feature type="compositionally biased region" description="Pro residues" evidence="1">
    <location>
        <begin position="55"/>
        <end position="66"/>
    </location>
</feature>
<evidence type="ECO:0000313" key="2">
    <source>
        <dbReference type="EnsemblPlants" id="OMERI02G02690.1"/>
    </source>
</evidence>
<feature type="region of interest" description="Disordered" evidence="1">
    <location>
        <begin position="43"/>
        <end position="75"/>
    </location>
</feature>
<sequence>MQANQEGHVVVVVSVALVGRRRPSRSLRGLLIGTSTRAPFLPPCHLSGSHRVRPPRPCAAPNPAVPQPHNDDKSDMKLKKHLQELEQMLDQIVSEHVKLHRLVHSSDRGYFESRADVQAMDTSCYLQ</sequence>
<keyword evidence="3" id="KW-1185">Reference proteome</keyword>
<dbReference type="EnsemblPlants" id="OMERI02G02690.1">
    <property type="protein sequence ID" value="OMERI02G02690.1"/>
    <property type="gene ID" value="OMERI02G02690"/>
</dbReference>
<evidence type="ECO:0000256" key="1">
    <source>
        <dbReference type="SAM" id="MobiDB-lite"/>
    </source>
</evidence>
<accession>A0A0E0CET8</accession>
<reference evidence="2" key="1">
    <citation type="submission" date="2015-04" db="UniProtKB">
        <authorList>
            <consortium name="EnsemblPlants"/>
        </authorList>
    </citation>
    <scope>IDENTIFICATION</scope>
</reference>
<name>A0A0E0CET8_9ORYZ</name>
<dbReference type="Proteomes" id="UP000008021">
    <property type="component" value="Chromosome 2"/>
</dbReference>
<dbReference type="HOGENOM" id="CLU_1974043_0_0_1"/>
<organism evidence="2">
    <name type="scientific">Oryza meridionalis</name>
    <dbReference type="NCBI Taxonomy" id="40149"/>
    <lineage>
        <taxon>Eukaryota</taxon>
        <taxon>Viridiplantae</taxon>
        <taxon>Streptophyta</taxon>
        <taxon>Embryophyta</taxon>
        <taxon>Tracheophyta</taxon>
        <taxon>Spermatophyta</taxon>
        <taxon>Magnoliopsida</taxon>
        <taxon>Liliopsida</taxon>
        <taxon>Poales</taxon>
        <taxon>Poaceae</taxon>
        <taxon>BOP clade</taxon>
        <taxon>Oryzoideae</taxon>
        <taxon>Oryzeae</taxon>
        <taxon>Oryzinae</taxon>
        <taxon>Oryza</taxon>
    </lineage>
</organism>
<protein>
    <submittedName>
        <fullName evidence="2">Uncharacterized protein</fullName>
    </submittedName>
</protein>
<reference evidence="2" key="2">
    <citation type="submission" date="2018-05" db="EMBL/GenBank/DDBJ databases">
        <title>OmerRS3 (Oryza meridionalis Reference Sequence Version 3).</title>
        <authorList>
            <person name="Zhang J."/>
            <person name="Kudrna D."/>
            <person name="Lee S."/>
            <person name="Talag J."/>
            <person name="Welchert J."/>
            <person name="Wing R.A."/>
        </authorList>
    </citation>
    <scope>NUCLEOTIDE SEQUENCE [LARGE SCALE GENOMIC DNA]</scope>
    <source>
        <strain evidence="2">cv. OR44</strain>
    </source>
</reference>
<dbReference type="Gramene" id="OMERI02G02690.1">
    <property type="protein sequence ID" value="OMERI02G02690.1"/>
    <property type="gene ID" value="OMERI02G02690"/>
</dbReference>
<proteinExistence type="predicted"/>
<dbReference type="AlphaFoldDB" id="A0A0E0CET8"/>